<evidence type="ECO:0000313" key="1">
    <source>
        <dbReference type="EMBL" id="KAI2387883.1"/>
    </source>
</evidence>
<name>A0ACB8UXY5_9EURO</name>
<proteinExistence type="predicted"/>
<gene>
    <name evidence="1" type="ORF">LOY88_002840</name>
</gene>
<organism evidence="1">
    <name type="scientific">Ophidiomyces ophidiicola</name>
    <dbReference type="NCBI Taxonomy" id="1387563"/>
    <lineage>
        <taxon>Eukaryota</taxon>
        <taxon>Fungi</taxon>
        <taxon>Dikarya</taxon>
        <taxon>Ascomycota</taxon>
        <taxon>Pezizomycotina</taxon>
        <taxon>Eurotiomycetes</taxon>
        <taxon>Eurotiomycetidae</taxon>
        <taxon>Onygenales</taxon>
        <taxon>Onygenaceae</taxon>
        <taxon>Ophidiomyces</taxon>
    </lineage>
</organism>
<sequence length="358" mass="40901">MQKVIRRSVLAGNQAKRKARKIAAKDRHEQIQSIFREKVAYQRSILDDAAEERRNRRDDWMRGPLAAKRDVGKRHGLYGTISSNRLRMPRILDENKTKYAIVAPGDRVCLVRGKDQGKIGKILNYDADSETVTIEGLNVYDVEFPKFALAGDGDKRPFRPYSVPVPVDDVRLVVPLQDPFTGNVKDVVVKHAYGAGPFLQRPYGSTTPRHTRYISGLDVEIPWPEAEAPDYEDAPIDTLRIEVESKTYVPSLQSFPMPSSLIDELRNKYSKFRTRHEPEYLEKKQKEDAYQAWSKSRTMLTPKAEYLRKKTEEKQAQRELSKDESGNLKLSKDTSDFIESFMAKKLQGMAVNSPPSPT</sequence>
<accession>A0ACB8UXY5</accession>
<comment type="caution">
    <text evidence="1">The sequence shown here is derived from an EMBL/GenBank/DDBJ whole genome shotgun (WGS) entry which is preliminary data.</text>
</comment>
<dbReference type="EMBL" id="JALBCA010000035">
    <property type="protein sequence ID" value="KAI2387883.1"/>
    <property type="molecule type" value="Genomic_DNA"/>
</dbReference>
<protein>
    <submittedName>
        <fullName evidence="1">Uncharacterized protein</fullName>
    </submittedName>
</protein>
<reference evidence="1" key="1">
    <citation type="journal article" date="2022" name="bioRxiv">
        <title>Population genetic analysis of Ophidiomyces ophidiicola, the causative agent of snake fungal disease, indicates recent introductions to the USA.</title>
        <authorList>
            <person name="Ladner J.T."/>
            <person name="Palmer J.M."/>
            <person name="Ettinger C.L."/>
            <person name="Stajich J.E."/>
            <person name="Farrell T.M."/>
            <person name="Glorioso B.M."/>
            <person name="Lawson B."/>
            <person name="Price S.J."/>
            <person name="Stengle A.G."/>
            <person name="Grear D.A."/>
            <person name="Lorch J.M."/>
        </authorList>
    </citation>
    <scope>NUCLEOTIDE SEQUENCE</scope>
    <source>
        <strain evidence="1">NWHC 24266-5</strain>
    </source>
</reference>